<proteinExistence type="predicted"/>
<accession>A0A4Y2M5E8</accession>
<feature type="compositionally biased region" description="Acidic residues" evidence="1">
    <location>
        <begin position="148"/>
        <end position="176"/>
    </location>
</feature>
<gene>
    <name evidence="2" type="ORF">AVEN_130180_1</name>
</gene>
<dbReference type="Proteomes" id="UP000499080">
    <property type="component" value="Unassembled WGS sequence"/>
</dbReference>
<dbReference type="Gene3D" id="3.40.50.150">
    <property type="entry name" value="Vaccinia Virus protein VP39"/>
    <property type="match status" value="1"/>
</dbReference>
<dbReference type="InterPro" id="IPR029063">
    <property type="entry name" value="SAM-dependent_MTases_sf"/>
</dbReference>
<evidence type="ECO:0000313" key="3">
    <source>
        <dbReference type="Proteomes" id="UP000499080"/>
    </source>
</evidence>
<reference evidence="2 3" key="1">
    <citation type="journal article" date="2019" name="Sci. Rep.">
        <title>Orb-weaving spider Araneus ventricosus genome elucidates the spidroin gene catalogue.</title>
        <authorList>
            <person name="Kono N."/>
            <person name="Nakamura H."/>
            <person name="Ohtoshi R."/>
            <person name="Moran D.A.P."/>
            <person name="Shinohara A."/>
            <person name="Yoshida Y."/>
            <person name="Fujiwara M."/>
            <person name="Mori M."/>
            <person name="Tomita M."/>
            <person name="Arakawa K."/>
        </authorList>
    </citation>
    <scope>NUCLEOTIDE SEQUENCE [LARGE SCALE GENOMIC DNA]</scope>
</reference>
<dbReference type="SUPFAM" id="SSF53335">
    <property type="entry name" value="S-adenosyl-L-methionine-dependent methyltransferases"/>
    <property type="match status" value="1"/>
</dbReference>
<evidence type="ECO:0000313" key="2">
    <source>
        <dbReference type="EMBL" id="GBN21650.1"/>
    </source>
</evidence>
<organism evidence="2 3">
    <name type="scientific">Araneus ventricosus</name>
    <name type="common">Orbweaver spider</name>
    <name type="synonym">Epeira ventricosa</name>
    <dbReference type="NCBI Taxonomy" id="182803"/>
    <lineage>
        <taxon>Eukaryota</taxon>
        <taxon>Metazoa</taxon>
        <taxon>Ecdysozoa</taxon>
        <taxon>Arthropoda</taxon>
        <taxon>Chelicerata</taxon>
        <taxon>Arachnida</taxon>
        <taxon>Araneae</taxon>
        <taxon>Araneomorphae</taxon>
        <taxon>Entelegynae</taxon>
        <taxon>Araneoidea</taxon>
        <taxon>Araneidae</taxon>
        <taxon>Araneus</taxon>
    </lineage>
</organism>
<dbReference type="AlphaFoldDB" id="A0A4Y2M5E8"/>
<dbReference type="OrthoDB" id="10506564at2759"/>
<dbReference type="EMBL" id="BGPR01006762">
    <property type="protein sequence ID" value="GBN21650.1"/>
    <property type="molecule type" value="Genomic_DNA"/>
</dbReference>
<protein>
    <submittedName>
        <fullName evidence="2">Uncharacterized protein</fullName>
    </submittedName>
</protein>
<feature type="region of interest" description="Disordered" evidence="1">
    <location>
        <begin position="148"/>
        <end position="199"/>
    </location>
</feature>
<comment type="caution">
    <text evidence="2">The sequence shown here is derived from an EMBL/GenBank/DDBJ whole genome shotgun (WGS) entry which is preliminary data.</text>
</comment>
<sequence>MEHVGCGKKIFNQYLRKRFPYVDYENDYPSEESSIDFDENGCDEDYAGESTIDFDENGCDEDYAEESTIDFDENRCDEYYADGMNNYYENNRYLLEADLYSDDSCFEDGSVVSDDSYYYMNSDNENYYDLLLEISPYFEEYNYTTEDSDSYYEDGDSISDLDSYCEENHDTDEDSDSGCVDNYDSTNDLDPDYEENHGGDEDAEIVCGSNFGEIITTNESSVLFLFYVKLLEDLKRNFFVSSSDVRSSIRLLIDCYSLVNLGQLPLEIDFNSMQYCLGYLYRYGASHMALVLEAVSTMLESSRVLLSVLNKKKLNVIFLGGGPCNDLLGFLAALHGHHNLWALDVTVVDKMPGWASVFTETVKRLKRGDFHLAGFKHVNVTPSFITADLKEFYGWCDKMQNKLARSDVIFLVKTLSHIPDAEKLDVLENVVIYLKPGALLIYIDFPFPHKTFASLKCLKLVYQSGKTSYDFYSKSFKFEYPSISKCRAEVRVFERL</sequence>
<keyword evidence="3" id="KW-1185">Reference proteome</keyword>
<evidence type="ECO:0000256" key="1">
    <source>
        <dbReference type="SAM" id="MobiDB-lite"/>
    </source>
</evidence>
<name>A0A4Y2M5E8_ARAVE</name>